<protein>
    <submittedName>
        <fullName evidence="1">Uncharacterized protein</fullName>
    </submittedName>
</protein>
<accession>A0AA36AT91</accession>
<reference evidence="1" key="1">
    <citation type="submission" date="2023-08" db="EMBL/GenBank/DDBJ databases">
        <authorList>
            <person name="Alioto T."/>
            <person name="Alioto T."/>
            <person name="Gomez Garrido J."/>
        </authorList>
    </citation>
    <scope>NUCLEOTIDE SEQUENCE</scope>
</reference>
<dbReference type="EMBL" id="OX597817">
    <property type="protein sequence ID" value="CAI9721689.1"/>
    <property type="molecule type" value="Genomic_DNA"/>
</dbReference>
<proteinExistence type="predicted"/>
<evidence type="ECO:0000313" key="2">
    <source>
        <dbReference type="Proteomes" id="UP001162480"/>
    </source>
</evidence>
<name>A0AA36AT91_OCTVU</name>
<dbReference type="Proteomes" id="UP001162480">
    <property type="component" value="Chromosome 4"/>
</dbReference>
<dbReference type="AlphaFoldDB" id="A0AA36AT91"/>
<evidence type="ECO:0000313" key="1">
    <source>
        <dbReference type="EMBL" id="CAI9721689.1"/>
    </source>
</evidence>
<gene>
    <name evidence="1" type="ORF">OCTVUL_1B020724</name>
</gene>
<keyword evidence="2" id="KW-1185">Reference proteome</keyword>
<sequence length="96" mass="11505">MLEIKTKSRKRIFHYWFSVQEILINAIYTHNTGMVYSLDLPSPKSKRIQLKHLVRFSVSSGYIFWKMKLPGTVRDQFNCNNLNDFIIIFIEVHREN</sequence>
<organism evidence="1 2">
    <name type="scientific">Octopus vulgaris</name>
    <name type="common">Common octopus</name>
    <dbReference type="NCBI Taxonomy" id="6645"/>
    <lineage>
        <taxon>Eukaryota</taxon>
        <taxon>Metazoa</taxon>
        <taxon>Spiralia</taxon>
        <taxon>Lophotrochozoa</taxon>
        <taxon>Mollusca</taxon>
        <taxon>Cephalopoda</taxon>
        <taxon>Coleoidea</taxon>
        <taxon>Octopodiformes</taxon>
        <taxon>Octopoda</taxon>
        <taxon>Incirrata</taxon>
        <taxon>Octopodidae</taxon>
        <taxon>Octopus</taxon>
    </lineage>
</organism>